<evidence type="ECO:0000256" key="3">
    <source>
        <dbReference type="SAM" id="Phobius"/>
    </source>
</evidence>
<dbReference type="AlphaFoldDB" id="A0A168JVL7"/>
<dbReference type="Proteomes" id="UP000077051">
    <property type="component" value="Unassembled WGS sequence"/>
</dbReference>
<feature type="domain" description="Attractin/MKLN-like beta-propeller" evidence="5">
    <location>
        <begin position="34"/>
        <end position="242"/>
    </location>
</feature>
<keyword evidence="3" id="KW-0472">Membrane</keyword>
<keyword evidence="2" id="KW-0677">Repeat</keyword>
<dbReference type="Pfam" id="PF24681">
    <property type="entry name" value="Kelch_KLHDC2_KLHL20_DRC7"/>
    <property type="match status" value="1"/>
</dbReference>
<keyword evidence="1" id="KW-0880">Kelch repeat</keyword>
<feature type="chain" id="PRO_5007898254" description="Attractin/MKLN-like beta-propeller domain-containing protein" evidence="4">
    <location>
        <begin position="26"/>
        <end position="502"/>
    </location>
</feature>
<evidence type="ECO:0000259" key="5">
    <source>
        <dbReference type="Pfam" id="PF24981"/>
    </source>
</evidence>
<evidence type="ECO:0000313" key="7">
    <source>
        <dbReference type="Proteomes" id="UP000077051"/>
    </source>
</evidence>
<sequence length="502" mass="54827">MIIRSRCIQPLLAILTLLHLDTIQALIDNPAAASCDHPSNYSDFTVLLVNNTIIATGGNAQRMEVWQRDVSNGLDVHHNCWTNLLNDGSMDHETTTANMTTAYQPYKHGIGFRVSDGSFAVQAGDNASTVMSRLAYFDLATHAWSSPITQGSEPSPRARMSVSLNETTNTAWFYGGRTESTEQSSDYFNSFYHFDIATSTWNWPDTYYSGGHRPARYGHSSNLISERLFIIGGKTAVHSADANSWVLTSGGFQSILIYDTANHQAISMATIGDIPPARYSFSTVNGLDGKSIVLFGGQNATDTQTFDATNDIYVLDTCTLNWSQPVISGTPPTARAGHEAIVYRDQYMIVMMGIQNYDSIAGPIYTDDTAILDLKTWTWVSSIPPPPSASSSTPVTTPSCRFTFPVVIPNTDGDDGDYNSNNNATVVSNTNKSPTTTQLAVGITFGILGFLLLTTGAVIFIMRIRRDVDAKQNPRWVPSVFKKRHRERLASTSITSSTASSA</sequence>
<evidence type="ECO:0000256" key="1">
    <source>
        <dbReference type="ARBA" id="ARBA00022441"/>
    </source>
</evidence>
<dbReference type="InterPro" id="IPR056737">
    <property type="entry name" value="Beta-prop_ATRN-MKLN-like"/>
</dbReference>
<comment type="caution">
    <text evidence="6">The sequence shown here is derived from an EMBL/GenBank/DDBJ whole genome shotgun (WGS) entry which is preliminary data.</text>
</comment>
<keyword evidence="7" id="KW-1185">Reference proteome</keyword>
<organism evidence="6 7">
    <name type="scientific">Mucor lusitanicus CBS 277.49</name>
    <dbReference type="NCBI Taxonomy" id="747725"/>
    <lineage>
        <taxon>Eukaryota</taxon>
        <taxon>Fungi</taxon>
        <taxon>Fungi incertae sedis</taxon>
        <taxon>Mucoromycota</taxon>
        <taxon>Mucoromycotina</taxon>
        <taxon>Mucoromycetes</taxon>
        <taxon>Mucorales</taxon>
        <taxon>Mucorineae</taxon>
        <taxon>Mucoraceae</taxon>
        <taxon>Mucor</taxon>
    </lineage>
</organism>
<dbReference type="PANTHER" id="PTHR46093:SF3">
    <property type="entry name" value="ACYL-COA-BINDING DOMAIN-CONTAINING PROTEIN 4"/>
    <property type="match status" value="1"/>
</dbReference>
<dbReference type="OrthoDB" id="2307419at2759"/>
<protein>
    <recommendedName>
        <fullName evidence="5">Attractin/MKLN-like beta-propeller domain-containing protein</fullName>
    </recommendedName>
</protein>
<evidence type="ECO:0000313" key="6">
    <source>
        <dbReference type="EMBL" id="OAD01672.1"/>
    </source>
</evidence>
<gene>
    <name evidence="6" type="ORF">MUCCIDRAFT_163639</name>
</gene>
<evidence type="ECO:0000256" key="4">
    <source>
        <dbReference type="SAM" id="SignalP"/>
    </source>
</evidence>
<keyword evidence="4" id="KW-0732">Signal</keyword>
<dbReference type="Gene3D" id="2.120.10.80">
    <property type="entry name" value="Kelch-type beta propeller"/>
    <property type="match status" value="2"/>
</dbReference>
<dbReference type="VEuPathDB" id="FungiDB:MUCCIDRAFT_163639"/>
<dbReference type="Pfam" id="PF24981">
    <property type="entry name" value="Beta-prop_ATRN-LZTR1"/>
    <property type="match status" value="1"/>
</dbReference>
<name>A0A168JVL7_MUCCL</name>
<keyword evidence="3" id="KW-1133">Transmembrane helix</keyword>
<dbReference type="InterPro" id="IPR015915">
    <property type="entry name" value="Kelch-typ_b-propeller"/>
</dbReference>
<reference evidence="6 7" key="1">
    <citation type="submission" date="2015-06" db="EMBL/GenBank/DDBJ databases">
        <title>Expansion of signal transduction pathways in fungi by whole-genome duplication.</title>
        <authorList>
            <consortium name="DOE Joint Genome Institute"/>
            <person name="Corrochano L.M."/>
            <person name="Kuo A."/>
            <person name="Marcet-Houben M."/>
            <person name="Polaino S."/>
            <person name="Salamov A."/>
            <person name="Villalobos J.M."/>
            <person name="Alvarez M.I."/>
            <person name="Avalos J."/>
            <person name="Benito E.P."/>
            <person name="Benoit I."/>
            <person name="Burger G."/>
            <person name="Camino L.P."/>
            <person name="Canovas D."/>
            <person name="Cerda-Olmedo E."/>
            <person name="Cheng J.-F."/>
            <person name="Dominguez A."/>
            <person name="Elias M."/>
            <person name="Eslava A.P."/>
            <person name="Glaser F."/>
            <person name="Grimwood J."/>
            <person name="Gutierrez G."/>
            <person name="Heitman J."/>
            <person name="Henrissat B."/>
            <person name="Iturriaga E.A."/>
            <person name="Lang B.F."/>
            <person name="Lavin J.L."/>
            <person name="Lee S."/>
            <person name="Li W."/>
            <person name="Lindquist E."/>
            <person name="Lopez-Garcia S."/>
            <person name="Luque E.M."/>
            <person name="Marcos A.T."/>
            <person name="Martin J."/>
            <person name="Mccluskey K."/>
            <person name="Medina H.R."/>
            <person name="Miralles-Duran A."/>
            <person name="Miyazaki A."/>
            <person name="Munoz-Torres E."/>
            <person name="Oguiza J.A."/>
            <person name="Ohm R."/>
            <person name="Olmedo M."/>
            <person name="Orejas M."/>
            <person name="Ortiz-Castellanos L."/>
            <person name="Pisabarro A.G."/>
            <person name="Rodriguez-Romero J."/>
            <person name="Ruiz-Herrera J."/>
            <person name="Ruiz-Vazquez R."/>
            <person name="Sanz C."/>
            <person name="Schackwitz W."/>
            <person name="Schmutz J."/>
            <person name="Shahriari M."/>
            <person name="Shelest E."/>
            <person name="Silva-Franco F."/>
            <person name="Soanes D."/>
            <person name="Syed K."/>
            <person name="Tagua V.G."/>
            <person name="Talbot N.J."/>
            <person name="Thon M."/>
            <person name="De Vries R.P."/>
            <person name="Wiebenga A."/>
            <person name="Yadav J.S."/>
            <person name="Braun E.L."/>
            <person name="Baker S."/>
            <person name="Garre V."/>
            <person name="Horwitz B."/>
            <person name="Torres-Martinez S."/>
            <person name="Idnurm A."/>
            <person name="Herrera-Estrella A."/>
            <person name="Gabaldon T."/>
            <person name="Grigoriev I.V."/>
        </authorList>
    </citation>
    <scope>NUCLEOTIDE SEQUENCE [LARGE SCALE GENOMIC DNA]</scope>
    <source>
        <strain evidence="6 7">CBS 277.49</strain>
    </source>
</reference>
<dbReference type="PANTHER" id="PTHR46093">
    <property type="entry name" value="ACYL-COA-BINDING DOMAIN-CONTAINING PROTEIN 5"/>
    <property type="match status" value="1"/>
</dbReference>
<feature type="transmembrane region" description="Helical" evidence="3">
    <location>
        <begin position="439"/>
        <end position="462"/>
    </location>
</feature>
<feature type="signal peptide" evidence="4">
    <location>
        <begin position="1"/>
        <end position="25"/>
    </location>
</feature>
<evidence type="ECO:0000256" key="2">
    <source>
        <dbReference type="ARBA" id="ARBA00022737"/>
    </source>
</evidence>
<keyword evidence="3" id="KW-0812">Transmembrane</keyword>
<dbReference type="STRING" id="747725.A0A168JVL7"/>
<dbReference type="SUPFAM" id="SSF117281">
    <property type="entry name" value="Kelch motif"/>
    <property type="match status" value="2"/>
</dbReference>
<accession>A0A168JVL7</accession>
<proteinExistence type="predicted"/>
<dbReference type="EMBL" id="AMYB01000005">
    <property type="protein sequence ID" value="OAD01672.1"/>
    <property type="molecule type" value="Genomic_DNA"/>
</dbReference>